<comment type="caution">
    <text evidence="2">The sequence shown here is derived from an EMBL/GenBank/DDBJ whole genome shotgun (WGS) entry which is preliminary data.</text>
</comment>
<keyword evidence="1" id="KW-1133">Transmembrane helix</keyword>
<protein>
    <recommendedName>
        <fullName evidence="4">DUF4345 domain-containing protein</fullName>
    </recommendedName>
</protein>
<keyword evidence="1" id="KW-0812">Transmembrane</keyword>
<feature type="transmembrane region" description="Helical" evidence="1">
    <location>
        <begin position="81"/>
        <end position="99"/>
    </location>
</feature>
<evidence type="ECO:0000313" key="3">
    <source>
        <dbReference type="Proteomes" id="UP000199663"/>
    </source>
</evidence>
<gene>
    <name evidence="2" type="ORF">SAMN05444412_101328</name>
</gene>
<keyword evidence="3" id="KW-1185">Reference proteome</keyword>
<evidence type="ECO:0000256" key="1">
    <source>
        <dbReference type="SAM" id="Phobius"/>
    </source>
</evidence>
<sequence length="147" mass="17184">MQKNQTIPSFPMPMRGILLLTGMYTVAWSAFFKYLGEHLLRWLSMTPENIPGLESNWFGGFGLLIGFLIFMSAFYPSSWRYLILVGIVGKIISFSWFFLEFIPILGWNKRTIFHLAFNELLWLIPLSIIYLRAIKVHAYLKTLPEEK</sequence>
<keyword evidence="1" id="KW-0472">Membrane</keyword>
<accession>A0A1H3KBH6</accession>
<organism evidence="2 3">
    <name type="scientific">Rhodonellum ikkaensis</name>
    <dbReference type="NCBI Taxonomy" id="336829"/>
    <lineage>
        <taxon>Bacteria</taxon>
        <taxon>Pseudomonadati</taxon>
        <taxon>Bacteroidota</taxon>
        <taxon>Cytophagia</taxon>
        <taxon>Cytophagales</taxon>
        <taxon>Cytophagaceae</taxon>
        <taxon>Rhodonellum</taxon>
    </lineage>
</organism>
<evidence type="ECO:0000313" key="2">
    <source>
        <dbReference type="EMBL" id="SDY49562.1"/>
    </source>
</evidence>
<feature type="transmembrane region" description="Helical" evidence="1">
    <location>
        <begin position="111"/>
        <end position="131"/>
    </location>
</feature>
<dbReference type="Proteomes" id="UP000199663">
    <property type="component" value="Unassembled WGS sequence"/>
</dbReference>
<dbReference type="RefSeq" id="WP_026333440.1">
    <property type="nucleotide sequence ID" value="NZ_FNQC01000001.1"/>
</dbReference>
<dbReference type="EMBL" id="FNQC01000001">
    <property type="protein sequence ID" value="SDY49562.1"/>
    <property type="molecule type" value="Genomic_DNA"/>
</dbReference>
<feature type="transmembrane region" description="Helical" evidence="1">
    <location>
        <begin position="55"/>
        <end position="74"/>
    </location>
</feature>
<name>A0A1H3KBH6_9BACT</name>
<reference evidence="2 3" key="1">
    <citation type="submission" date="2016-10" db="EMBL/GenBank/DDBJ databases">
        <authorList>
            <person name="Varghese N."/>
            <person name="Submissions S."/>
        </authorList>
    </citation>
    <scope>NUCLEOTIDE SEQUENCE [LARGE SCALE GENOMIC DNA]</scope>
    <source>
        <strain evidence="2 3">DSM 17997</strain>
    </source>
</reference>
<evidence type="ECO:0008006" key="4">
    <source>
        <dbReference type="Google" id="ProtNLM"/>
    </source>
</evidence>
<proteinExistence type="predicted"/>
<feature type="transmembrane region" description="Helical" evidence="1">
    <location>
        <begin position="12"/>
        <end position="35"/>
    </location>
</feature>